<feature type="compositionally biased region" description="Polar residues" evidence="1">
    <location>
        <begin position="476"/>
        <end position="492"/>
    </location>
</feature>
<sequence>MAPTPWSYPESLGRRRIYTDANYAAKIRDLQHKTNWEDEELKQLQRHLEPLSLPERMEHLDILHQLPRNYIDYQPTKSRARKRTRTMHSKELKIASNTEPWRFDIRLFMGNSHRVPLAGMHDEIHRLRAVNDGISSLMIKDGWCRSTVSLLRHALHVPGLHLAMLLCPPTTQNPMERNHSTCTRTKCQALQVNPYTHTARHLYPDCPWNCRSISADEAMMDQAILDEPDGIPRIVLPAFGVLPVKLEVTRQGSFIAISHVWSHSFSYSPSENAMPSCQLERLRGFLNELPDGAATHQVWMDAFCIPERPSKSKAMSRIAKTFRQAQKIVVLDAKLLQSSCKVSPFVQAIRILSSDWVRRLWTLEEAILGCANGHMDKIYFRFSDGFVTLHTLLRELRSTQCPYSHSAVLGLERHLTFRLVPDWRTWSPKHNSVAARFAQLARALEYRNTSKRGDELMCMASILGLPTRAILEAEPSSRQSHTKTAPSHSTRH</sequence>
<evidence type="ECO:0000313" key="3">
    <source>
        <dbReference type="Proteomes" id="UP000054266"/>
    </source>
</evidence>
<reference evidence="2 3" key="1">
    <citation type="submission" date="2015-01" db="EMBL/GenBank/DDBJ databases">
        <title>The Genome Sequence of Capronia semiimmersa CBS27337.</title>
        <authorList>
            <consortium name="The Broad Institute Genomics Platform"/>
            <person name="Cuomo C."/>
            <person name="de Hoog S."/>
            <person name="Gorbushina A."/>
            <person name="Stielow B."/>
            <person name="Teixiera M."/>
            <person name="Abouelleil A."/>
            <person name="Chapman S.B."/>
            <person name="Priest M."/>
            <person name="Young S.K."/>
            <person name="Wortman J."/>
            <person name="Nusbaum C."/>
            <person name="Birren B."/>
        </authorList>
    </citation>
    <scope>NUCLEOTIDE SEQUENCE [LARGE SCALE GENOMIC DNA]</scope>
    <source>
        <strain evidence="2 3">CBS 27337</strain>
    </source>
</reference>
<gene>
    <name evidence="2" type="ORF">PV04_01092</name>
</gene>
<keyword evidence="3" id="KW-1185">Reference proteome</keyword>
<protein>
    <recommendedName>
        <fullName evidence="4">Heterokaryon incompatibility domain-containing protein</fullName>
    </recommendedName>
</protein>
<dbReference type="PANTHER" id="PTHR39596:SF2">
    <property type="entry name" value="HET DOMAIN PROTEIN (AFU_ORTHOLOGUE AFUA_1G17550)-RELATED"/>
    <property type="match status" value="1"/>
</dbReference>
<dbReference type="PANTHER" id="PTHR39596">
    <property type="match status" value="1"/>
</dbReference>
<evidence type="ECO:0008006" key="4">
    <source>
        <dbReference type="Google" id="ProtNLM"/>
    </source>
</evidence>
<organism evidence="2 3">
    <name type="scientific">Phialophora macrospora</name>
    <dbReference type="NCBI Taxonomy" id="1851006"/>
    <lineage>
        <taxon>Eukaryota</taxon>
        <taxon>Fungi</taxon>
        <taxon>Dikarya</taxon>
        <taxon>Ascomycota</taxon>
        <taxon>Pezizomycotina</taxon>
        <taxon>Eurotiomycetes</taxon>
        <taxon>Chaetothyriomycetidae</taxon>
        <taxon>Chaetothyriales</taxon>
        <taxon>Herpotrichiellaceae</taxon>
        <taxon>Phialophora</taxon>
    </lineage>
</organism>
<name>A0A0D2FWV5_9EURO</name>
<dbReference type="Proteomes" id="UP000054266">
    <property type="component" value="Unassembled WGS sequence"/>
</dbReference>
<accession>A0A0D2FWV5</accession>
<feature type="region of interest" description="Disordered" evidence="1">
    <location>
        <begin position="473"/>
        <end position="492"/>
    </location>
</feature>
<dbReference type="HOGENOM" id="CLU_554319_0_0_1"/>
<proteinExistence type="predicted"/>
<dbReference type="EMBL" id="KN846956">
    <property type="protein sequence ID" value="KIW72933.1"/>
    <property type="molecule type" value="Genomic_DNA"/>
</dbReference>
<dbReference type="AlphaFoldDB" id="A0A0D2FWV5"/>
<evidence type="ECO:0000313" key="2">
    <source>
        <dbReference type="EMBL" id="KIW72933.1"/>
    </source>
</evidence>
<evidence type="ECO:0000256" key="1">
    <source>
        <dbReference type="SAM" id="MobiDB-lite"/>
    </source>
</evidence>